<keyword evidence="7" id="KW-0460">Magnesium</keyword>
<comment type="similarity">
    <text evidence="2">Belongs to the CRISPR-associated protein Cas9 family. Subtype II-A subfamily.</text>
</comment>
<dbReference type="GO" id="GO:0046872">
    <property type="term" value="F:metal ion binding"/>
    <property type="evidence" value="ECO:0007669"/>
    <property type="project" value="UniProtKB-UniRule"/>
</dbReference>
<accession>A0A0J8GDE4</accession>
<dbReference type="GO" id="GO:0004519">
    <property type="term" value="F:endonuclease activity"/>
    <property type="evidence" value="ECO:0007669"/>
    <property type="project" value="UniProtKB-UniRule"/>
</dbReference>
<evidence type="ECO:0000256" key="12">
    <source>
        <dbReference type="ARBA" id="ARBA00046380"/>
    </source>
</evidence>
<keyword evidence="8 13" id="KW-0694">RNA-binding</keyword>
<evidence type="ECO:0000256" key="14">
    <source>
        <dbReference type="SAM" id="Coils"/>
    </source>
</evidence>
<dbReference type="InterPro" id="IPR036397">
    <property type="entry name" value="RNaseH_sf"/>
</dbReference>
<feature type="coiled-coil region" evidence="14">
    <location>
        <begin position="513"/>
        <end position="541"/>
    </location>
</feature>
<keyword evidence="6 13" id="KW-0378">Hydrolase</keyword>
<evidence type="ECO:0000313" key="18">
    <source>
        <dbReference type="Proteomes" id="UP000052258"/>
    </source>
</evidence>
<keyword evidence="14" id="KW-0175">Coiled coil</keyword>
<keyword evidence="4" id="KW-0479">Metal-binding</keyword>
<dbReference type="HAMAP" id="MF_01480">
    <property type="entry name" value="Cas9"/>
    <property type="match status" value="1"/>
</dbReference>
<dbReference type="GO" id="GO:0016787">
    <property type="term" value="F:hydrolase activity"/>
    <property type="evidence" value="ECO:0007669"/>
    <property type="project" value="UniProtKB-KW"/>
</dbReference>
<sequence length="1088" mass="127032">MKKLVLGLDIGVASVGWGIIDAENGDVLDAGVRLFSSRDASENESRRTSRRQSRRLSRRKKHRRERIKQLLLAHDMDVCDIVNENPYQLRVKGLNEKLEISEIYVALTHLAKRRGVSYLDDVVEEGGAIKSEHLNKNMEEIKSGKMPCEIQLERFEKYGQVRGMIEINQDTEESSFLVNIFRTSDYIKEAKTILATQQKFHKQITNEFIDEYINIMASKRDYFIGPGNEKSRTDYGVYRTNGDTWDNLFEILIGKCSVFPEETRAARSSYVAQEFNLLNDLNNLKISSLESGKLSTSQKHDIVEKVKNSKKFGTKDLLKYIASVCECKIENIDGCRKDKNRKPIMHTFENYRKVHNALNEAGVDLRLSEADYDELMKIMTLNSETLEIKKQCKEKLPHLTEDYLNVCLVLNKKGAFSGWHALSLKAMKLMMPELYGTSKNQMQIIHTMQLGKAYIKPLNQQKYLNSEAILEEIYNPIAARSIRQTIKVTNAILKKYGPLDSVIIEMPRDYQTSEDERKMIEKMQKENEKEKKAALKRAREEYPFPDEAFRNHKELATKLRLWYQQDQFCVYSGRKISVVDLVRNPNQFEIDHIIPQSVSLDDSLNNKVLCFSEENQKKGQQTPFYYHKGKSGNWTYEQYKLFVEKLFDKKKISNKKRELLLFEEDINKWDVRRGFIARNLVDTRYASRVILNSYQQYFGNHEMGTKVKVVRGKFTSQLRKKWKIFKDRNESHSHHAIDALIVAATANLRLWKKNKLGISDEGKVYDKETGEILPFEKLTASEYNEMMNKEPYLNFKTKLQNIETKVKYSYKVSKKVNRKISNDTIYSTRERDGIDYIVGKIKNIYDVKTYKDQFLKRYKKNKEQFLMYQHDPQTFAILESIMATYPDAENPFLAYKKEHGVIRKYAKNKAGAPVTSLKFIDGALGQKIDVTYKNKAALPKNKKVVLQSIKPYRADVYYDEGNKRYHLIGVKYSLFSFSKQGYVINPIAYQKLLEKEQIHSEMKFCFSLYREDIIESGEDPDSLTRYRFWSKNESGKNKIEVKPIEKPNFEDRKVITITKKIKILNKYQTDVLGNSFKAQEEKDPRSIE</sequence>
<dbReference type="InterPro" id="IPR040656">
    <property type="entry name" value="Cas9_WED_dom"/>
</dbReference>
<organism evidence="17 18">
    <name type="scientific">Listeria fleischmannii 1991</name>
    <dbReference type="NCBI Taxonomy" id="1430899"/>
    <lineage>
        <taxon>Bacteria</taxon>
        <taxon>Bacillati</taxon>
        <taxon>Bacillota</taxon>
        <taxon>Bacilli</taxon>
        <taxon>Bacillales</taxon>
        <taxon>Listeriaceae</taxon>
        <taxon>Listeria</taxon>
    </lineage>
</organism>
<dbReference type="RefSeq" id="WP_059140148.1">
    <property type="nucleotide sequence ID" value="NZ_KQ130617.1"/>
</dbReference>
<feature type="region of interest" description="Disordered" evidence="15">
    <location>
        <begin position="39"/>
        <end position="62"/>
    </location>
</feature>
<dbReference type="NCBIfam" id="TIGR01865">
    <property type="entry name" value="cas_Csn1"/>
    <property type="match status" value="1"/>
</dbReference>
<dbReference type="Proteomes" id="UP000052258">
    <property type="component" value="Unassembled WGS sequence"/>
</dbReference>
<proteinExistence type="inferred from homology"/>
<keyword evidence="11" id="KW-0464">Manganese</keyword>
<evidence type="ECO:0000256" key="1">
    <source>
        <dbReference type="ARBA" id="ARBA00001946"/>
    </source>
</evidence>
<protein>
    <recommendedName>
        <fullName evidence="13">CRISPR-associated endonuclease Cas9</fullName>
        <ecNumber evidence="13">3.1.-.-</ecNumber>
    </recommendedName>
</protein>
<evidence type="ECO:0000259" key="16">
    <source>
        <dbReference type="PROSITE" id="PS51749"/>
    </source>
</evidence>
<dbReference type="GO" id="GO:0003723">
    <property type="term" value="F:RNA binding"/>
    <property type="evidence" value="ECO:0007669"/>
    <property type="project" value="UniProtKB-UniRule"/>
</dbReference>
<dbReference type="PATRIC" id="fig|1430899.3.peg.2076"/>
<name>A0A0J8GDE4_9LIST</name>
<feature type="domain" description="HNH Cas9-type" evidence="16">
    <location>
        <begin position="513"/>
        <end position="680"/>
    </location>
</feature>
<evidence type="ECO:0000256" key="10">
    <source>
        <dbReference type="ARBA" id="ARBA00023125"/>
    </source>
</evidence>
<feature type="active site" description="For RuvC-like nuclease domain" evidence="13">
    <location>
        <position position="9"/>
    </location>
</feature>
<evidence type="ECO:0000256" key="3">
    <source>
        <dbReference type="ARBA" id="ARBA00022722"/>
    </source>
</evidence>
<reference evidence="17 18" key="1">
    <citation type="journal article" date="2015" name="Genome Biol. Evol.">
        <title>Comparative Genomics of Listeria Sensu Lato: Genus-Wide Differences in Evolutionary Dynamics and the Progressive Gain of Complex, Potentially Pathogenicity-Related Traits through Lateral Gene Transfer.</title>
        <authorList>
            <person name="Chiara M."/>
            <person name="Caruso M."/>
            <person name="D'Erchia A.M."/>
            <person name="Manzari C."/>
            <person name="Fraccalvieri R."/>
            <person name="Goffredo E."/>
            <person name="Latorre L."/>
            <person name="Miccolupo A."/>
            <person name="Padalino I."/>
            <person name="Santagada G."/>
            <person name="Chiocco D."/>
            <person name="Pesole G."/>
            <person name="Horner D.S."/>
            <person name="Parisi A."/>
        </authorList>
    </citation>
    <scope>NUCLEOTIDE SEQUENCE [LARGE SCALE GENOMIC DNA]</scope>
    <source>
        <strain evidence="17 18">1991</strain>
    </source>
</reference>
<dbReference type="GO" id="GO:0003677">
    <property type="term" value="F:DNA binding"/>
    <property type="evidence" value="ECO:0007669"/>
    <property type="project" value="UniProtKB-UniRule"/>
</dbReference>
<evidence type="ECO:0000256" key="4">
    <source>
        <dbReference type="ARBA" id="ARBA00022723"/>
    </source>
</evidence>
<dbReference type="InterPro" id="IPR028629">
    <property type="entry name" value="Cas9"/>
</dbReference>
<comment type="domain">
    <text evidence="13">Has 2 endonuclease domains. The discontinuous RuvC-like domain cleaves the target DNA noncomplementary to crRNA while the HNH nuclease domain cleaves the target DNA complementary to crRNA.</text>
</comment>
<dbReference type="Pfam" id="PF13395">
    <property type="entry name" value="HNH_4"/>
    <property type="match status" value="1"/>
</dbReference>
<dbReference type="Gene3D" id="3.30.420.10">
    <property type="entry name" value="Ribonuclease H-like superfamily/Ribonuclease H"/>
    <property type="match status" value="3"/>
</dbReference>
<dbReference type="InterPro" id="IPR033114">
    <property type="entry name" value="HNH_CAS9"/>
</dbReference>
<comment type="function">
    <text evidence="13">CRISPR (clustered regularly interspaced short palindromic repeat) is an adaptive immune system that provides protection against mobile genetic elements (viruses, transposable elements and conjugative plasmids). CRISPR clusters contain spacers, sequences complementary to antecedent mobile elements, and target invading nucleic acids. CRISPR clusters are transcribed and processed into CRISPR RNA (crRNA). In type II CRISPR systems correct processing of pre-crRNA requires a trans-encoded small RNA (tracrRNA), endogenous ribonuclease 3 (rnc) and this protein. The tracrRNA serves as a guide for ribonuclease 3-aided processing of pre-crRNA. Subsequently Cas9/crRNA/tracrRNA endonucleolytically cleaves linear or circular dsDNA target complementary to the spacer; Cas9 is inactive in the absence of the 2 guide RNAs (gRNA). Cas9 recognizes the protospacer adjacent motif (PAM) in the CRISPR repeat sequences to help distinguish self versus nonself, as targets within the bacterial CRISPR locus do not have PAMs. PAM recognition is also required for catalytic activity.</text>
</comment>
<comment type="caution">
    <text evidence="17">The sequence shown here is derived from an EMBL/GenBank/DDBJ whole genome shotgun (WGS) entry which is preliminary data.</text>
</comment>
<gene>
    <name evidence="13" type="primary">cas9</name>
    <name evidence="17" type="ORF">X560_2024</name>
</gene>
<dbReference type="GO" id="GO:0051607">
    <property type="term" value="P:defense response to virus"/>
    <property type="evidence" value="ECO:0007669"/>
    <property type="project" value="UniProtKB-UniRule"/>
</dbReference>
<dbReference type="OrthoDB" id="9757607at2"/>
<feature type="active site" description="Proton acceptor for HNH nuclease domain" evidence="13">
    <location>
        <position position="592"/>
    </location>
</feature>
<dbReference type="EC" id="3.1.-.-" evidence="13"/>
<evidence type="ECO:0000256" key="5">
    <source>
        <dbReference type="ARBA" id="ARBA00022759"/>
    </source>
</evidence>
<keyword evidence="5 13" id="KW-0255">Endonuclease</keyword>
<comment type="similarity">
    <text evidence="13">Belongs to the CRISPR-associated Cas9 family.</text>
</comment>
<dbReference type="PROSITE" id="PS51749">
    <property type="entry name" value="HNH_CAS9"/>
    <property type="match status" value="1"/>
</dbReference>
<comment type="caution">
    <text evidence="13">Lacks conserved residue(s) required for the propagation of feature annotation.</text>
</comment>
<keyword evidence="10 13" id="KW-0238">DNA-binding</keyword>
<dbReference type="Pfam" id="PF18070">
    <property type="entry name" value="Cas9_PI2"/>
    <property type="match status" value="1"/>
</dbReference>
<evidence type="ECO:0000256" key="15">
    <source>
        <dbReference type="SAM" id="MobiDB-lite"/>
    </source>
</evidence>
<dbReference type="InterPro" id="IPR003615">
    <property type="entry name" value="HNH_nuc"/>
</dbReference>
<evidence type="ECO:0000313" key="17">
    <source>
        <dbReference type="EMBL" id="KMT58808.1"/>
    </source>
</evidence>
<keyword evidence="18" id="KW-1185">Reference proteome</keyword>
<evidence type="ECO:0000256" key="6">
    <source>
        <dbReference type="ARBA" id="ARBA00022801"/>
    </source>
</evidence>
<evidence type="ECO:0000256" key="13">
    <source>
        <dbReference type="HAMAP-Rule" id="MF_01480"/>
    </source>
</evidence>
<dbReference type="GO" id="GO:0043571">
    <property type="term" value="P:maintenance of CRISPR repeat elements"/>
    <property type="evidence" value="ECO:0007669"/>
    <property type="project" value="UniProtKB-UniRule"/>
</dbReference>
<dbReference type="Pfam" id="PF18541">
    <property type="entry name" value="RuvC_III"/>
    <property type="match status" value="1"/>
</dbReference>
<dbReference type="EMBL" id="AZHO01000024">
    <property type="protein sequence ID" value="KMT58808.1"/>
    <property type="molecule type" value="Genomic_DNA"/>
</dbReference>
<dbReference type="AlphaFoldDB" id="A0A0J8GDE4"/>
<comment type="cofactor">
    <cofactor evidence="1">
        <name>Mg(2+)</name>
        <dbReference type="ChEBI" id="CHEBI:18420"/>
    </cofactor>
</comment>
<dbReference type="InterPro" id="IPR040555">
    <property type="entry name" value="Cas9_PI2"/>
</dbReference>
<keyword evidence="9 13" id="KW-0051">Antiviral defense</keyword>
<feature type="compositionally biased region" description="Basic residues" evidence="15">
    <location>
        <begin position="48"/>
        <end position="62"/>
    </location>
</feature>
<evidence type="ECO:0000256" key="8">
    <source>
        <dbReference type="ARBA" id="ARBA00022884"/>
    </source>
</evidence>
<evidence type="ECO:0000256" key="2">
    <source>
        <dbReference type="ARBA" id="ARBA00005244"/>
    </source>
</evidence>
<evidence type="ECO:0000256" key="7">
    <source>
        <dbReference type="ARBA" id="ARBA00022842"/>
    </source>
</evidence>
<evidence type="ECO:0000256" key="9">
    <source>
        <dbReference type="ARBA" id="ARBA00023118"/>
    </source>
</evidence>
<keyword evidence="3 13" id="KW-0540">Nuclease</keyword>
<comment type="subunit">
    <text evidence="12 13">Monomer. Binds crRNA and tracrRNA.</text>
</comment>
<dbReference type="Pfam" id="PF18061">
    <property type="entry name" value="CRISPR_Cas9_WED"/>
    <property type="match status" value="1"/>
</dbReference>
<dbReference type="InterPro" id="IPR041383">
    <property type="entry name" value="RuvC_III"/>
</dbReference>
<evidence type="ECO:0000256" key="11">
    <source>
        <dbReference type="ARBA" id="ARBA00023211"/>
    </source>
</evidence>